<name>A0AAW1Q3M8_9CHLO</name>
<evidence type="ECO:0000313" key="3">
    <source>
        <dbReference type="Proteomes" id="UP001489004"/>
    </source>
</evidence>
<reference evidence="2 3" key="1">
    <citation type="journal article" date="2024" name="Nat. Commun.">
        <title>Phylogenomics reveals the evolutionary origins of lichenization in chlorophyte algae.</title>
        <authorList>
            <person name="Puginier C."/>
            <person name="Libourel C."/>
            <person name="Otte J."/>
            <person name="Skaloud P."/>
            <person name="Haon M."/>
            <person name="Grisel S."/>
            <person name="Petersen M."/>
            <person name="Berrin J.G."/>
            <person name="Delaux P.M."/>
            <person name="Dal Grande F."/>
            <person name="Keller J."/>
        </authorList>
    </citation>
    <scope>NUCLEOTIDE SEQUENCE [LARGE SCALE GENOMIC DNA]</scope>
    <source>
        <strain evidence="2 3">SAG 2043</strain>
    </source>
</reference>
<organism evidence="2 3">
    <name type="scientific">[Myrmecia] bisecta</name>
    <dbReference type="NCBI Taxonomy" id="41462"/>
    <lineage>
        <taxon>Eukaryota</taxon>
        <taxon>Viridiplantae</taxon>
        <taxon>Chlorophyta</taxon>
        <taxon>core chlorophytes</taxon>
        <taxon>Trebouxiophyceae</taxon>
        <taxon>Trebouxiales</taxon>
        <taxon>Trebouxiaceae</taxon>
        <taxon>Myrmecia</taxon>
    </lineage>
</organism>
<protein>
    <submittedName>
        <fullName evidence="2">Uncharacterized protein</fullName>
    </submittedName>
</protein>
<proteinExistence type="predicted"/>
<keyword evidence="1" id="KW-0175">Coiled coil</keyword>
<dbReference type="EMBL" id="JALJOR010000005">
    <property type="protein sequence ID" value="KAK9816441.1"/>
    <property type="molecule type" value="Genomic_DNA"/>
</dbReference>
<sequence length="1153" mass="123685">MPGASAVSVLQQYLSDKETGLVSVLQRALQQLYSQDSLPHNPFFQLAALVAAYSDQGGLWPLTDPQVGAAVDAQCSVELIDPDLHLARLANTNACGLPHVLRCVTTAGINAMRDVLGQSLPSSFFPPPAPTADADDYITQVLPSLQGPSICCQPSQAAVLALEVRADVAIRGRSLDAALQRFLAQVVQDLRDLLAAGPHQILSLQACPGLNVDAAAEVAEFAVEGVLAEDNADLVKQLKLLVAKQCYLRCQLLLAVNVPPGAGREATQQPQPRFAPATKLYYLHFGAAPGPGLPPSTYQSFGSLAHEALLGGAFLEAAALEGYLALAPSLAPYSALDALVPVTVASLPAALQSGRSPHGWLHLLHLVLVQDEQVVGGPGRPAGPMMALQDLLDPHAGRPTGADPLTAVAANLFRLLRSPAVDVMSLAEEVHALQGALSPLIAGLALEDEYEVEAEDVAARQRLQAHLAAHLASLPARIRRALDGRTHQSFASCADHLLRQMDLRSLVGVTDPASWRQLASCLVRLAALLEGCAATAAKWGLLRCLDVQRLLIQLQVDLQVEPLVVDGDTASWEQPGWVVHVPKVAQARFRNGSLAQKVSREGVMLQYAVDTGLDAVLADMFGMLTEPPLPRNPFPAVARMLTAQAWRLELHITTAEDRLQALQNQLVKVDSASFMYEASAPPAARAANEQQDGRQAKVYGTYAAVAMVDAHALQQLRQRLPQLLSGCSWQQGAYQVEMVPALSGDACLSRSLGLELPDRLTGSGPREAGPGPSSQRAAAYMHARAWDLRGELHYLVSGPALRAAAKCFAESVLTRAADIQQHSLHLLASLRVTGSEQTWAPGDLVARRSSVLRMLQSRAKACADCFSPVAEAVFYIAVPEGVYLPFTQRIYFAYQPLRGSALPGQHWGSPHARTGQLGAAGRWDTSVYQRVFLQAQEATAWASWYRALGDPGHPFHTAHAAACLREQAEQLADEGDPLLAVKLQLTAALAEGDALEAARLACACRSDAQELGNLEIANRSLERLLDWEQALSAPADGDRMQSMLILYLNRLTRLVASPKQCPFPGLAFLITELTRGLALSMGQQDTDPSGGLPLLYQLQAEVLVDMDQHILHTHVRHKGLALTQLEAVNDFAGDQAAHHDLHEPPEPDTKVLA</sequence>
<keyword evidence="3" id="KW-1185">Reference proteome</keyword>
<evidence type="ECO:0000256" key="1">
    <source>
        <dbReference type="SAM" id="Coils"/>
    </source>
</evidence>
<gene>
    <name evidence="2" type="ORF">WJX72_000269</name>
</gene>
<accession>A0AAW1Q3M8</accession>
<evidence type="ECO:0000313" key="2">
    <source>
        <dbReference type="EMBL" id="KAK9816441.1"/>
    </source>
</evidence>
<comment type="caution">
    <text evidence="2">The sequence shown here is derived from an EMBL/GenBank/DDBJ whole genome shotgun (WGS) entry which is preliminary data.</text>
</comment>
<dbReference type="AlphaFoldDB" id="A0AAW1Q3M8"/>
<feature type="coiled-coil region" evidence="1">
    <location>
        <begin position="645"/>
        <end position="672"/>
    </location>
</feature>
<dbReference type="Proteomes" id="UP001489004">
    <property type="component" value="Unassembled WGS sequence"/>
</dbReference>